<sequence length="98" mass="10692">MCFRQEATFGCGHNFITSLPCAQAEETGRCRPGSTTIVREDKGICPVCAEAAHERAEAEKEKKEDDDDDSDDSDDEGKGKDKGGRKPAFSGLTWEYTG</sequence>
<organism evidence="2 3">
    <name type="scientific">Pseudopithomyces chartarum</name>
    <dbReference type="NCBI Taxonomy" id="1892770"/>
    <lineage>
        <taxon>Eukaryota</taxon>
        <taxon>Fungi</taxon>
        <taxon>Dikarya</taxon>
        <taxon>Ascomycota</taxon>
        <taxon>Pezizomycotina</taxon>
        <taxon>Dothideomycetes</taxon>
        <taxon>Pleosporomycetidae</taxon>
        <taxon>Pleosporales</taxon>
        <taxon>Massarineae</taxon>
        <taxon>Didymosphaeriaceae</taxon>
        <taxon>Pseudopithomyces</taxon>
    </lineage>
</organism>
<feature type="region of interest" description="Disordered" evidence="1">
    <location>
        <begin position="55"/>
        <end position="98"/>
    </location>
</feature>
<keyword evidence="3" id="KW-1185">Reference proteome</keyword>
<reference evidence="2 3" key="1">
    <citation type="submission" date="2021-02" db="EMBL/GenBank/DDBJ databases">
        <title>Genome assembly of Pseudopithomyces chartarum.</title>
        <authorList>
            <person name="Jauregui R."/>
            <person name="Singh J."/>
            <person name="Voisey C."/>
        </authorList>
    </citation>
    <scope>NUCLEOTIDE SEQUENCE [LARGE SCALE GENOMIC DNA]</scope>
    <source>
        <strain evidence="2 3">AGR01</strain>
    </source>
</reference>
<evidence type="ECO:0000313" key="2">
    <source>
        <dbReference type="EMBL" id="KAK3197300.1"/>
    </source>
</evidence>
<evidence type="ECO:0000256" key="1">
    <source>
        <dbReference type="SAM" id="MobiDB-lite"/>
    </source>
</evidence>
<proteinExistence type="predicted"/>
<feature type="compositionally biased region" description="Acidic residues" evidence="1">
    <location>
        <begin position="64"/>
        <end position="75"/>
    </location>
</feature>
<accession>A0AAN6LNR2</accession>
<protein>
    <submittedName>
        <fullName evidence="2">Uncharacterized protein</fullName>
    </submittedName>
</protein>
<dbReference type="EMBL" id="WVTA01000021">
    <property type="protein sequence ID" value="KAK3197300.1"/>
    <property type="molecule type" value="Genomic_DNA"/>
</dbReference>
<dbReference type="Proteomes" id="UP001280581">
    <property type="component" value="Unassembled WGS sequence"/>
</dbReference>
<gene>
    <name evidence="2" type="ORF">GRF29_1536g1313682</name>
</gene>
<evidence type="ECO:0000313" key="3">
    <source>
        <dbReference type="Proteomes" id="UP001280581"/>
    </source>
</evidence>
<comment type="caution">
    <text evidence="2">The sequence shown here is derived from an EMBL/GenBank/DDBJ whole genome shotgun (WGS) entry which is preliminary data.</text>
</comment>
<name>A0AAN6LNR2_9PLEO</name>
<dbReference type="AlphaFoldDB" id="A0AAN6LNR2"/>